<sequence>MKRRGSQTVIHIVNGDVLGERLRDWEGMDGEVFVWREMYDLGPLSRQWTVKEQLRKRAAFFEERLGLPAEQMLMVGRYQEQRLEMIPRSSRVVLWFSHDRYDQMMLLYLLTRFRSLGLKQLEMITPDGLEMDIREWGSFSSDRLEQLYRHRKSVKPEQLDQAASAWEAYLSTDPRNVQRWLAAQPRRLPHIHNAFRIHLQYFPSVFNGLNEVEHFAMHRIREGVTRFSELHAAVSRERQQDGLSDFHFAALLNELSSSQHPLVRIQGPICRENGSQEEGCLELTALGREVLDGKKDRIRSHGIDWWLGGVHLTGGQWRRNRQGFIVEGKE</sequence>
<proteinExistence type="predicted"/>
<dbReference type="EMBL" id="NOWF01000008">
    <property type="protein sequence ID" value="OYD07025.1"/>
    <property type="molecule type" value="Genomic_DNA"/>
</dbReference>
<evidence type="ECO:0000313" key="2">
    <source>
        <dbReference type="EMBL" id="OYD07025.1"/>
    </source>
</evidence>
<feature type="domain" description="DUF1835" evidence="1">
    <location>
        <begin position="10"/>
        <end position="115"/>
    </location>
</feature>
<dbReference type="AlphaFoldDB" id="A0A235B605"/>
<comment type="caution">
    <text evidence="2">The sequence shown here is derived from an EMBL/GenBank/DDBJ whole genome shotgun (WGS) entry which is preliminary data.</text>
</comment>
<dbReference type="OrthoDB" id="127805at2"/>
<dbReference type="InterPro" id="IPR014973">
    <property type="entry name" value="DUF1835"/>
</dbReference>
<gene>
    <name evidence="2" type="ORF">CHM34_13935</name>
</gene>
<reference evidence="2 3" key="1">
    <citation type="submission" date="2017-07" db="EMBL/GenBank/DDBJ databases">
        <title>The genome sequence of Paludifilum halophilum highlights mechanisms for microbial adaptation to high salt environemnts.</title>
        <authorList>
            <person name="Belbahri L."/>
        </authorList>
    </citation>
    <scope>NUCLEOTIDE SEQUENCE [LARGE SCALE GENOMIC DNA]</scope>
    <source>
        <strain evidence="2 3">DSM 102817</strain>
    </source>
</reference>
<evidence type="ECO:0000313" key="3">
    <source>
        <dbReference type="Proteomes" id="UP000215459"/>
    </source>
</evidence>
<accession>A0A235B605</accession>
<organism evidence="2 3">
    <name type="scientific">Paludifilum halophilum</name>
    <dbReference type="NCBI Taxonomy" id="1642702"/>
    <lineage>
        <taxon>Bacteria</taxon>
        <taxon>Bacillati</taxon>
        <taxon>Bacillota</taxon>
        <taxon>Bacilli</taxon>
        <taxon>Bacillales</taxon>
        <taxon>Thermoactinomycetaceae</taxon>
        <taxon>Paludifilum</taxon>
    </lineage>
</organism>
<name>A0A235B605_9BACL</name>
<keyword evidence="3" id="KW-1185">Reference proteome</keyword>
<dbReference type="Pfam" id="PF08874">
    <property type="entry name" value="DUF1835"/>
    <property type="match status" value="1"/>
</dbReference>
<evidence type="ECO:0000259" key="1">
    <source>
        <dbReference type="Pfam" id="PF08874"/>
    </source>
</evidence>
<dbReference type="Proteomes" id="UP000215459">
    <property type="component" value="Unassembled WGS sequence"/>
</dbReference>
<protein>
    <recommendedName>
        <fullName evidence="1">DUF1835 domain-containing protein</fullName>
    </recommendedName>
</protein>